<dbReference type="InterPro" id="IPR036937">
    <property type="entry name" value="Adhesion_dom_fimbrial_sf"/>
</dbReference>
<dbReference type="InterPro" id="IPR050263">
    <property type="entry name" value="Bact_Fimbrial_Adh_Pro"/>
</dbReference>
<dbReference type="InterPro" id="IPR008966">
    <property type="entry name" value="Adhesion_dom_sf"/>
</dbReference>
<dbReference type="PANTHER" id="PTHR33420:SF3">
    <property type="entry name" value="FIMBRIAL SUBUNIT ELFA"/>
    <property type="match status" value="1"/>
</dbReference>
<accession>C9PPJ5</accession>
<reference evidence="7 8" key="1">
    <citation type="submission" date="2009-10" db="EMBL/GenBank/DDBJ databases">
        <authorList>
            <person name="Muzny D."/>
            <person name="Qin X."/>
            <person name="Deng J."/>
            <person name="Jiang H."/>
            <person name="Liu Y."/>
            <person name="Qu J."/>
            <person name="Song X.-Z."/>
            <person name="Zhang L."/>
            <person name="Thornton R."/>
            <person name="Coyle M."/>
            <person name="Francisco L."/>
            <person name="Jackson L."/>
            <person name="Javaid M."/>
            <person name="Korchina V."/>
            <person name="Kovar C."/>
            <person name="Mata R."/>
            <person name="Mathew T."/>
            <person name="Ngo R."/>
            <person name="Nguyen L."/>
            <person name="Nguyen N."/>
            <person name="Okwuonu G."/>
            <person name="Ongeri F."/>
            <person name="Pham C."/>
            <person name="Simmons D."/>
            <person name="Wilczek-Boney K."/>
            <person name="Hale W."/>
            <person name="Jakkamsetti A."/>
            <person name="Pham P."/>
            <person name="Ruth R."/>
            <person name="San Lucas F."/>
            <person name="Warren J."/>
            <person name="Zhang J."/>
            <person name="Zhao Z."/>
            <person name="Zhou C."/>
            <person name="Zhu D."/>
            <person name="Lee S."/>
            <person name="Bess C."/>
            <person name="Blankenburg K."/>
            <person name="Forbes L."/>
            <person name="Fu Q."/>
            <person name="Gubbala S."/>
            <person name="Hirani K."/>
            <person name="Jayaseelan J.C."/>
            <person name="Lara F."/>
            <person name="Munidasa M."/>
            <person name="Palculict T."/>
            <person name="Patil S."/>
            <person name="Pu L.-L."/>
            <person name="Saada N."/>
            <person name="Tang L."/>
            <person name="Weissenberger G."/>
            <person name="Zhu Y."/>
            <person name="Hemphill L."/>
            <person name="Shang Y."/>
            <person name="Youmans B."/>
            <person name="Ayvaz T."/>
            <person name="Ross M."/>
            <person name="Santibanez J."/>
            <person name="Aqrawi P."/>
            <person name="Gross S."/>
            <person name="Joshi V."/>
            <person name="Fowler G."/>
            <person name="Nazareth L."/>
            <person name="Reid J."/>
            <person name="Worley K."/>
            <person name="Petrosino J."/>
            <person name="Highlander S."/>
            <person name="Gibbs R."/>
        </authorList>
    </citation>
    <scope>NUCLEOTIDE SEQUENCE [LARGE SCALE GENOMIC DNA]</scope>
    <source>
        <strain evidence="7 8">ATCC 43325</strain>
    </source>
</reference>
<evidence type="ECO:0000313" key="7">
    <source>
        <dbReference type="EMBL" id="EEX50531.1"/>
    </source>
</evidence>
<comment type="subcellular location">
    <subcellularLocation>
        <location evidence="1">Fimbrium</location>
    </subcellularLocation>
</comment>
<evidence type="ECO:0000259" key="6">
    <source>
        <dbReference type="Pfam" id="PF00419"/>
    </source>
</evidence>
<dbReference type="RefSeq" id="WP_005764007.1">
    <property type="nucleotide sequence ID" value="NZ_GG704811.1"/>
</dbReference>
<dbReference type="Pfam" id="PF00419">
    <property type="entry name" value="Fimbrial"/>
    <property type="match status" value="1"/>
</dbReference>
<dbReference type="Proteomes" id="UP000005519">
    <property type="component" value="Unassembled WGS sequence"/>
</dbReference>
<dbReference type="STRING" id="667128.HMPREF0621_0919"/>
<dbReference type="SUPFAM" id="SSF49401">
    <property type="entry name" value="Bacterial adhesins"/>
    <property type="match status" value="1"/>
</dbReference>
<keyword evidence="8" id="KW-1185">Reference proteome</keyword>
<proteinExistence type="inferred from homology"/>
<dbReference type="HOGENOM" id="CLU_923931_0_0_6"/>
<dbReference type="PANTHER" id="PTHR33420">
    <property type="entry name" value="FIMBRIAL SUBUNIT ELFA-RELATED"/>
    <property type="match status" value="1"/>
</dbReference>
<keyword evidence="4" id="KW-0281">Fimbrium</keyword>
<dbReference type="EMBL" id="ACZR01000010">
    <property type="protein sequence ID" value="EEX50531.1"/>
    <property type="molecule type" value="Genomic_DNA"/>
</dbReference>
<keyword evidence="3 5" id="KW-0732">Signal</keyword>
<dbReference type="GO" id="GO:0043709">
    <property type="term" value="P:cell adhesion involved in single-species biofilm formation"/>
    <property type="evidence" value="ECO:0007669"/>
    <property type="project" value="TreeGrafter"/>
</dbReference>
<evidence type="ECO:0000256" key="4">
    <source>
        <dbReference type="ARBA" id="ARBA00023263"/>
    </source>
</evidence>
<feature type="chain" id="PRO_5002999724" evidence="5">
    <location>
        <begin position="21"/>
        <end position="301"/>
    </location>
</feature>
<sequence>MKFLIKALLVLFSISNVVFAHTEQVNFSFSNPVNLYFYQNKISGKIFEVINRELRTTENRVNFELNKNYQDDHIVHFANEKILKTSINGIGVILLINNRNIYHISEEEMKNMTVSNNQLTLTAKLVAYSDQIQSGKFLSEPIQVGSIIDGTRRIDILVQPINMFIKPKSCEINPNNIHQTVNLRKIMQSDIPTKGSETFGGQFNIGLSCDENVVVTSVIKDNSDPDNMTNVLTLDKHLSTATGVGIRLYRAEQPIQLKTEWEFSRNLRQPNVLFTAKYVNTEGKVTPGLVNATAIVSFSYH</sequence>
<dbReference type="GO" id="GO:0009289">
    <property type="term" value="C:pilus"/>
    <property type="evidence" value="ECO:0007669"/>
    <property type="project" value="UniProtKB-SubCell"/>
</dbReference>
<evidence type="ECO:0000256" key="2">
    <source>
        <dbReference type="ARBA" id="ARBA00006671"/>
    </source>
</evidence>
<comment type="caution">
    <text evidence="7">The sequence shown here is derived from an EMBL/GenBank/DDBJ whole genome shotgun (WGS) entry which is preliminary data.</text>
</comment>
<evidence type="ECO:0000256" key="5">
    <source>
        <dbReference type="SAM" id="SignalP"/>
    </source>
</evidence>
<name>C9PPJ5_9PAST</name>
<evidence type="ECO:0000256" key="1">
    <source>
        <dbReference type="ARBA" id="ARBA00004561"/>
    </source>
</evidence>
<evidence type="ECO:0000313" key="8">
    <source>
        <dbReference type="Proteomes" id="UP000005519"/>
    </source>
</evidence>
<comment type="similarity">
    <text evidence="2">Belongs to the fimbrial protein family.</text>
</comment>
<gene>
    <name evidence="7" type="ORF">HMPREF0621_0919</name>
</gene>
<feature type="signal peptide" evidence="5">
    <location>
        <begin position="1"/>
        <end position="20"/>
    </location>
</feature>
<feature type="domain" description="Fimbrial-type adhesion" evidence="6">
    <location>
        <begin position="165"/>
        <end position="300"/>
    </location>
</feature>
<dbReference type="InterPro" id="IPR000259">
    <property type="entry name" value="Adhesion_dom_fimbrial"/>
</dbReference>
<dbReference type="Gene3D" id="2.60.40.1090">
    <property type="entry name" value="Fimbrial-type adhesion domain"/>
    <property type="match status" value="1"/>
</dbReference>
<evidence type="ECO:0000256" key="3">
    <source>
        <dbReference type="ARBA" id="ARBA00022729"/>
    </source>
</evidence>
<protein>
    <submittedName>
        <fullName evidence="7">Fimbrial protein</fullName>
    </submittedName>
</protein>
<dbReference type="OrthoDB" id="6052505at2"/>
<organism evidence="7 8">
    <name type="scientific">Pasteurella dagmatis ATCC 43325</name>
    <dbReference type="NCBI Taxonomy" id="667128"/>
    <lineage>
        <taxon>Bacteria</taxon>
        <taxon>Pseudomonadati</taxon>
        <taxon>Pseudomonadota</taxon>
        <taxon>Gammaproteobacteria</taxon>
        <taxon>Pasteurellales</taxon>
        <taxon>Pasteurellaceae</taxon>
        <taxon>Pasteurella</taxon>
    </lineage>
</organism>
<dbReference type="AlphaFoldDB" id="C9PPJ5"/>